<protein>
    <recommendedName>
        <fullName evidence="1">NADH pyrophosphatase-like N-terminal domain-containing protein</fullName>
    </recommendedName>
</protein>
<organism evidence="2">
    <name type="scientific">marine metagenome</name>
    <dbReference type="NCBI Taxonomy" id="408172"/>
    <lineage>
        <taxon>unclassified sequences</taxon>
        <taxon>metagenomes</taxon>
        <taxon>ecological metagenomes</taxon>
    </lineage>
</organism>
<proteinExistence type="predicted"/>
<dbReference type="EMBL" id="UINC01188648">
    <property type="protein sequence ID" value="SVE01970.1"/>
    <property type="molecule type" value="Genomic_DNA"/>
</dbReference>
<gene>
    <name evidence="2" type="ORF">METZ01_LOCUS454824</name>
</gene>
<dbReference type="Gene3D" id="3.90.79.20">
    <property type="match status" value="1"/>
</dbReference>
<sequence>MTSRHYFPDLDEIRESDRFVIFKGSQIVVKGDDFMWDCEQLDLQLLHNSQLLLIEEEPSGFIAVQANPSLIEQLDAECRSLRSLLFTQRDYDVSVAGKASQIIDWYGTHRFCGSCGNPTRHHET</sequence>
<dbReference type="AlphaFoldDB" id="A0A383A315"/>
<name>A0A383A315_9ZZZZ</name>
<feature type="domain" description="NADH pyrophosphatase-like N-terminal" evidence="1">
    <location>
        <begin position="17"/>
        <end position="105"/>
    </location>
</feature>
<evidence type="ECO:0000313" key="2">
    <source>
        <dbReference type="EMBL" id="SVE01970.1"/>
    </source>
</evidence>
<dbReference type="InterPro" id="IPR015375">
    <property type="entry name" value="NADH_PPase-like_N"/>
</dbReference>
<feature type="non-terminal residue" evidence="2">
    <location>
        <position position="124"/>
    </location>
</feature>
<evidence type="ECO:0000259" key="1">
    <source>
        <dbReference type="Pfam" id="PF09296"/>
    </source>
</evidence>
<dbReference type="Pfam" id="PF09296">
    <property type="entry name" value="NUDIX-like"/>
    <property type="match status" value="1"/>
</dbReference>
<reference evidence="2" key="1">
    <citation type="submission" date="2018-05" db="EMBL/GenBank/DDBJ databases">
        <authorList>
            <person name="Lanie J.A."/>
            <person name="Ng W.-L."/>
            <person name="Kazmierczak K.M."/>
            <person name="Andrzejewski T.M."/>
            <person name="Davidsen T.M."/>
            <person name="Wayne K.J."/>
            <person name="Tettelin H."/>
            <person name="Glass J.I."/>
            <person name="Rusch D."/>
            <person name="Podicherti R."/>
            <person name="Tsui H.-C.T."/>
            <person name="Winkler M.E."/>
        </authorList>
    </citation>
    <scope>NUCLEOTIDE SEQUENCE</scope>
</reference>
<accession>A0A383A315</accession>
<dbReference type="GO" id="GO:0016787">
    <property type="term" value="F:hydrolase activity"/>
    <property type="evidence" value="ECO:0007669"/>
    <property type="project" value="InterPro"/>
</dbReference>